<evidence type="ECO:0000256" key="4">
    <source>
        <dbReference type="ARBA" id="ARBA00022729"/>
    </source>
</evidence>
<feature type="transmembrane region" description="Helical" evidence="14">
    <location>
        <begin position="164"/>
        <end position="182"/>
    </location>
</feature>
<keyword evidence="6 14" id="KW-0472">Membrane</keyword>
<protein>
    <recommendedName>
        <fullName evidence="11">Cytokine receptor-like factor 2</fullName>
    </recommendedName>
    <alternativeName>
        <fullName evidence="12">Thymic stromal lymphopoietin protein receptor</fullName>
    </alternativeName>
</protein>
<keyword evidence="7" id="KW-1015">Disulfide bond</keyword>
<evidence type="ECO:0000256" key="9">
    <source>
        <dbReference type="ARBA" id="ARBA00023180"/>
    </source>
</evidence>
<gene>
    <name evidence="17" type="primary">CRLF2</name>
</gene>
<dbReference type="InterPro" id="IPR048648">
    <property type="entry name" value="CRLF2-like_D2"/>
</dbReference>
<dbReference type="SUPFAM" id="SSF49265">
    <property type="entry name" value="Fibronectin type III"/>
    <property type="match status" value="1"/>
</dbReference>
<accession>A0A9B0UA55</accession>
<evidence type="ECO:0000256" key="6">
    <source>
        <dbReference type="ARBA" id="ARBA00023136"/>
    </source>
</evidence>
<dbReference type="PANTHER" id="PTHR23037:SF35">
    <property type="entry name" value="FIBRONECTIN TYPE-III DOMAIN-CONTAINING PROTEIN"/>
    <property type="match status" value="1"/>
</dbReference>
<keyword evidence="5 14" id="KW-1133">Transmembrane helix</keyword>
<keyword evidence="9" id="KW-0325">Glycoprotein</keyword>
<evidence type="ECO:0000256" key="12">
    <source>
        <dbReference type="ARBA" id="ARBA00077227"/>
    </source>
</evidence>
<dbReference type="CTD" id="64109"/>
<evidence type="ECO:0000256" key="7">
    <source>
        <dbReference type="ARBA" id="ARBA00023157"/>
    </source>
</evidence>
<keyword evidence="4" id="KW-0732">Signal</keyword>
<dbReference type="InterPro" id="IPR013783">
    <property type="entry name" value="Ig-like_fold"/>
</dbReference>
<keyword evidence="16" id="KW-1185">Reference proteome</keyword>
<keyword evidence="8" id="KW-0675">Receptor</keyword>
<dbReference type="CDD" id="cd00063">
    <property type="entry name" value="FN3"/>
    <property type="match status" value="1"/>
</dbReference>
<keyword evidence="3 14" id="KW-0812">Transmembrane</keyword>
<dbReference type="FunFam" id="2.60.40.10:FF:001547">
    <property type="entry name" value="Cytokine receptor-like factor 2"/>
    <property type="match status" value="1"/>
</dbReference>
<evidence type="ECO:0000256" key="3">
    <source>
        <dbReference type="ARBA" id="ARBA00022692"/>
    </source>
</evidence>
<evidence type="ECO:0000256" key="11">
    <source>
        <dbReference type="ARBA" id="ARBA00068087"/>
    </source>
</evidence>
<evidence type="ECO:0000256" key="13">
    <source>
        <dbReference type="SAM" id="MobiDB-lite"/>
    </source>
</evidence>
<evidence type="ECO:0000256" key="10">
    <source>
        <dbReference type="ARBA" id="ARBA00058201"/>
    </source>
</evidence>
<proteinExistence type="inferred from homology"/>
<feature type="region of interest" description="Disordered" evidence="13">
    <location>
        <begin position="332"/>
        <end position="407"/>
    </location>
</feature>
<feature type="compositionally biased region" description="Basic and acidic residues" evidence="13">
    <location>
        <begin position="398"/>
        <end position="407"/>
    </location>
</feature>
<evidence type="ECO:0000259" key="15">
    <source>
        <dbReference type="Pfam" id="PF21605"/>
    </source>
</evidence>
<dbReference type="GO" id="GO:0004896">
    <property type="term" value="F:cytokine receptor activity"/>
    <property type="evidence" value="ECO:0007669"/>
    <property type="project" value="TreeGrafter"/>
</dbReference>
<dbReference type="Gene3D" id="2.60.40.10">
    <property type="entry name" value="Immunoglobulins"/>
    <property type="match status" value="1"/>
</dbReference>
<comment type="subcellular location">
    <subcellularLocation>
        <location evidence="1">Membrane</location>
        <topology evidence="1">Single-pass type I membrane protein</topology>
    </subcellularLocation>
</comment>
<dbReference type="GeneID" id="102823819"/>
<evidence type="ECO:0000256" key="2">
    <source>
        <dbReference type="ARBA" id="ARBA00008159"/>
    </source>
</evidence>
<feature type="domain" description="Cytokine receptor-like factor 2-like D2" evidence="15">
    <location>
        <begin position="53"/>
        <end position="147"/>
    </location>
</feature>
<evidence type="ECO:0000256" key="5">
    <source>
        <dbReference type="ARBA" id="ARBA00022989"/>
    </source>
</evidence>
<evidence type="ECO:0000256" key="1">
    <source>
        <dbReference type="ARBA" id="ARBA00004479"/>
    </source>
</evidence>
<feature type="compositionally biased region" description="Basic and acidic residues" evidence="13">
    <location>
        <begin position="371"/>
        <end position="384"/>
    </location>
</feature>
<dbReference type="PANTHER" id="PTHR23037">
    <property type="entry name" value="CYTOKINE RECEPTOR"/>
    <property type="match status" value="1"/>
</dbReference>
<dbReference type="OrthoDB" id="8803253at2759"/>
<evidence type="ECO:0000313" key="16">
    <source>
        <dbReference type="Proteomes" id="UP000504623"/>
    </source>
</evidence>
<dbReference type="GO" id="GO:0009897">
    <property type="term" value="C:external side of plasma membrane"/>
    <property type="evidence" value="ECO:0007669"/>
    <property type="project" value="TreeGrafter"/>
</dbReference>
<sequence>MTIRFGSVAIRPCPTYILEQGCTAGCVLEVEPNEDGDRDLEAVFLLFFLVVKPGSLNDLKFLWKQEEVTVTCPELPYEGLLYEVQYKNKFDSGWQSTEEEDRCRVTIESLDADKCYYFRARVKTVVSSYGSGTYPSDWSEVMHWQSGKQRDACGQEKVPFPKSVLISCLMALLILCFLLFVFKLQRVKKVLMPNVPDPKFTFPGLFEDHKGNFQEWIKDTQNVTHVNKVENELEDCAPEEMLLTQLIKAENETPTTGPLCPQMDVEKATGPGQHCGPPQSASPNTAQCLRLAGHPAREAITISMLLTGSRWLGSFLERSLGKVLLGPAGLAGAGSNGDDRPTPGQTPWQVMDKSRHSAFQRSSSTSPTRTRGCELTKGNEEGRSSRRGKGVAGVGLHLSKEVRGASG</sequence>
<comment type="function">
    <text evidence="10">Receptor for thymic stromal lymphopoietin (TSLP). Forms a functional complex with TSLP and IL7R which is capable of stimulating cell proliferation through activation of STAT3 and STAT5. Also activates JAK2. Implicated in the development of the hematopoietic system.</text>
</comment>
<dbReference type="InterPro" id="IPR036116">
    <property type="entry name" value="FN3_sf"/>
</dbReference>
<dbReference type="Proteomes" id="UP000504623">
    <property type="component" value="Unplaced"/>
</dbReference>
<dbReference type="RefSeq" id="XP_006876324.1">
    <property type="nucleotide sequence ID" value="XM_006876262.1"/>
</dbReference>
<evidence type="ECO:0000256" key="14">
    <source>
        <dbReference type="SAM" id="Phobius"/>
    </source>
</evidence>
<name>A0A9B0UA55_CHRAS</name>
<feature type="compositionally biased region" description="Low complexity" evidence="13">
    <location>
        <begin position="361"/>
        <end position="370"/>
    </location>
</feature>
<comment type="similarity">
    <text evidence="2">Belongs to the type I cytokine receptor family. Type 5 subfamily.</text>
</comment>
<dbReference type="AlphaFoldDB" id="A0A9B0UA55"/>
<evidence type="ECO:0000256" key="8">
    <source>
        <dbReference type="ARBA" id="ARBA00023170"/>
    </source>
</evidence>
<evidence type="ECO:0000313" key="17">
    <source>
        <dbReference type="RefSeq" id="XP_006876324.1"/>
    </source>
</evidence>
<dbReference type="InterPro" id="IPR003961">
    <property type="entry name" value="FN3_dom"/>
</dbReference>
<dbReference type="Pfam" id="PF21605">
    <property type="entry name" value="CRLF2-like_D2"/>
    <property type="match status" value="1"/>
</dbReference>
<organism evidence="16 17">
    <name type="scientific">Chrysochloris asiatica</name>
    <name type="common">Cape golden mole</name>
    <dbReference type="NCBI Taxonomy" id="185453"/>
    <lineage>
        <taxon>Eukaryota</taxon>
        <taxon>Metazoa</taxon>
        <taxon>Chordata</taxon>
        <taxon>Craniata</taxon>
        <taxon>Vertebrata</taxon>
        <taxon>Euteleostomi</taxon>
        <taxon>Mammalia</taxon>
        <taxon>Eutheria</taxon>
        <taxon>Afrotheria</taxon>
        <taxon>Chrysochloridae</taxon>
        <taxon>Chrysochlorinae</taxon>
        <taxon>Chrysochloris</taxon>
    </lineage>
</organism>
<reference evidence="17" key="1">
    <citation type="submission" date="2025-08" db="UniProtKB">
        <authorList>
            <consortium name="RefSeq"/>
        </authorList>
    </citation>
    <scope>IDENTIFICATION</scope>
    <source>
        <tissue evidence="17">Spleen</tissue>
    </source>
</reference>